<evidence type="ECO:0000313" key="2">
    <source>
        <dbReference type="Proteomes" id="UP001145114"/>
    </source>
</evidence>
<reference evidence="1" key="1">
    <citation type="submission" date="2022-06" db="EMBL/GenBank/DDBJ databases">
        <title>Phylogenomic reconstructions and comparative analyses of Kickxellomycotina fungi.</title>
        <authorList>
            <person name="Reynolds N.K."/>
            <person name="Stajich J.E."/>
            <person name="Barry K."/>
            <person name="Grigoriev I.V."/>
            <person name="Crous P."/>
            <person name="Smith M.E."/>
        </authorList>
    </citation>
    <scope>NUCLEOTIDE SEQUENCE</scope>
    <source>
        <strain evidence="1">RSA 2271</strain>
    </source>
</reference>
<name>A0ACC1HB42_9FUNG</name>
<dbReference type="Proteomes" id="UP001145114">
    <property type="component" value="Unassembled WGS sequence"/>
</dbReference>
<proteinExistence type="predicted"/>
<organism evidence="1 2">
    <name type="scientific">Spiromyces aspiralis</name>
    <dbReference type="NCBI Taxonomy" id="68401"/>
    <lineage>
        <taxon>Eukaryota</taxon>
        <taxon>Fungi</taxon>
        <taxon>Fungi incertae sedis</taxon>
        <taxon>Zoopagomycota</taxon>
        <taxon>Kickxellomycotina</taxon>
        <taxon>Kickxellomycetes</taxon>
        <taxon>Kickxellales</taxon>
        <taxon>Kickxellaceae</taxon>
        <taxon>Spiromyces</taxon>
    </lineage>
</organism>
<accession>A0ACC1HB42</accession>
<comment type="caution">
    <text evidence="1">The sequence shown here is derived from an EMBL/GenBank/DDBJ whole genome shotgun (WGS) entry which is preliminary data.</text>
</comment>
<dbReference type="EMBL" id="JAMZIH010006586">
    <property type="protein sequence ID" value="KAJ1673769.1"/>
    <property type="molecule type" value="Genomic_DNA"/>
</dbReference>
<evidence type="ECO:0000313" key="1">
    <source>
        <dbReference type="EMBL" id="KAJ1673769.1"/>
    </source>
</evidence>
<gene>
    <name evidence="1" type="primary">DDB1A_1</name>
    <name evidence="1" type="ORF">EV182_004588</name>
</gene>
<protein>
    <submittedName>
        <fullName evidence="1">DNA damage-binding protein 1a</fullName>
    </submittedName>
</protein>
<keyword evidence="2" id="KW-1185">Reference proteome</keyword>
<sequence>METQRPGPAETCDEFYAVGTAITKPSDDNSNEGRILLLKWDPKTRRLVTVDEYTTKGAVFSIQPFKGMLAAVSNNVLLLLGWERTTASSKGKSHAALHSPTSAEASSSGGGGGGDMSKDDEDYCLKVLCTHPTHVVSIGLVVQGDFLAVGDIMSSAALFKHSYDSDTGKHTLAEIARDHGANWTTAIAALPKPRTPADLSAQQQGQAKEQLSLPPSMLGNPTDERFIVGENGMNLFKVRQDTSSTAEYNRRQLKVEGRWHLGDLVNQIKPGSLVMDIPDPDLPIYPRLIYATLKGALGVVANIESNKCGRILDRLQANMGHLLPSVGCLPHEKWRTFENPSRTALPFGFIDGDLVETFLDLPMETQLYVFHGKRSPCATPLSVAGSPIQVESEGSGASVERLGRDDKGKDKMPEESPEAGGQRKRKEPSHTTSQEELAAQSSDNQGRDAVSRAADQLAGSSAHGFSMRASNLVQRPPNQRHFYLPDESPLANEVIKTVTDIGAEEHISLLDLIRMVESLSRLH</sequence>